<sequence>MVLNPQRQGVPGFDAPPPAIQQEIFAYLDGDNASLFAAIRVSKACYNCCIGMMWRESSQKRLTRVPTLDRRQHYATMIRIWELGGIGPSGVLFNRLYFPLLEDISYSFRSLPVKQLRDYLKNVLHTLQLLQHAFDTTDLCIDMAGGSAAINTLLPGAPATLTVLELQVEDTSNSVCPAIGGLSNLHITFGLDRDLSQKDLDHFSNSSKLEECHIERCVPDENDDDPLWDDSWLTDSYFKKWITKLPQLRVLHLDLNSSTITQAALQSLGDSCPFLTSCHLTWGHDLGT</sequence>
<protein>
    <recommendedName>
        <fullName evidence="3">F-box domain-containing protein</fullName>
    </recommendedName>
</protein>
<dbReference type="EMBL" id="JASGXD010000002">
    <property type="protein sequence ID" value="KAK6007578.1"/>
    <property type="molecule type" value="Genomic_DNA"/>
</dbReference>
<comment type="caution">
    <text evidence="1">The sequence shown here is derived from an EMBL/GenBank/DDBJ whole genome shotgun (WGS) entry which is preliminary data.</text>
</comment>
<accession>A0ABR0TT02</accession>
<evidence type="ECO:0000313" key="2">
    <source>
        <dbReference type="Proteomes" id="UP001341245"/>
    </source>
</evidence>
<organism evidence="1 2">
    <name type="scientific">Aureobasidium pullulans</name>
    <name type="common">Black yeast</name>
    <name type="synonym">Pullularia pullulans</name>
    <dbReference type="NCBI Taxonomy" id="5580"/>
    <lineage>
        <taxon>Eukaryota</taxon>
        <taxon>Fungi</taxon>
        <taxon>Dikarya</taxon>
        <taxon>Ascomycota</taxon>
        <taxon>Pezizomycotina</taxon>
        <taxon>Dothideomycetes</taxon>
        <taxon>Dothideomycetidae</taxon>
        <taxon>Dothideales</taxon>
        <taxon>Saccotheciaceae</taxon>
        <taxon>Aureobasidium</taxon>
    </lineage>
</organism>
<reference evidence="1 2" key="1">
    <citation type="submission" date="2023-11" db="EMBL/GenBank/DDBJ databases">
        <title>Draft genome sequence and annotation of the polyextremotolerant black yeast-like fungus Aureobasidium pullulans NRRL 62042.</title>
        <authorList>
            <person name="Dielentheis-Frenken M.R.E."/>
            <person name="Wibberg D."/>
            <person name="Blank L.M."/>
            <person name="Tiso T."/>
        </authorList>
    </citation>
    <scope>NUCLEOTIDE SEQUENCE [LARGE SCALE GENOMIC DNA]</scope>
    <source>
        <strain evidence="1 2">NRRL 62042</strain>
    </source>
</reference>
<evidence type="ECO:0000313" key="1">
    <source>
        <dbReference type="EMBL" id="KAK6007578.1"/>
    </source>
</evidence>
<dbReference type="Gene3D" id="3.80.10.10">
    <property type="entry name" value="Ribonuclease Inhibitor"/>
    <property type="match status" value="1"/>
</dbReference>
<keyword evidence="2" id="KW-1185">Reference proteome</keyword>
<proteinExistence type="predicted"/>
<dbReference type="InterPro" id="IPR032675">
    <property type="entry name" value="LRR_dom_sf"/>
</dbReference>
<gene>
    <name evidence="1" type="ORF">QM012_004392</name>
</gene>
<name>A0ABR0TT02_AURPU</name>
<dbReference type="Proteomes" id="UP001341245">
    <property type="component" value="Unassembled WGS sequence"/>
</dbReference>
<evidence type="ECO:0008006" key="3">
    <source>
        <dbReference type="Google" id="ProtNLM"/>
    </source>
</evidence>